<dbReference type="EMBL" id="JBHRTA010000009">
    <property type="protein sequence ID" value="MFC3196842.1"/>
    <property type="molecule type" value="Genomic_DNA"/>
</dbReference>
<evidence type="ECO:0000256" key="3">
    <source>
        <dbReference type="ARBA" id="ARBA00022452"/>
    </source>
</evidence>
<dbReference type="NCBIfam" id="TIGR04057">
    <property type="entry name" value="SusC_RagA_signa"/>
    <property type="match status" value="1"/>
</dbReference>
<comment type="caution">
    <text evidence="9">The sequence shown here is derived from an EMBL/GenBank/DDBJ whole genome shotgun (WGS) entry which is preliminary data.</text>
</comment>
<evidence type="ECO:0000259" key="8">
    <source>
        <dbReference type="Pfam" id="PF07715"/>
    </source>
</evidence>
<protein>
    <submittedName>
        <fullName evidence="9">SusC/RagA family TonB-linked outer membrane protein</fullName>
    </submittedName>
</protein>
<dbReference type="InterPro" id="IPR036942">
    <property type="entry name" value="Beta-barrel_TonB_sf"/>
</dbReference>
<evidence type="ECO:0000256" key="1">
    <source>
        <dbReference type="ARBA" id="ARBA00004571"/>
    </source>
</evidence>
<evidence type="ECO:0000256" key="6">
    <source>
        <dbReference type="ARBA" id="ARBA00023237"/>
    </source>
</evidence>
<comment type="similarity">
    <text evidence="7">Belongs to the TonB-dependent receptor family.</text>
</comment>
<dbReference type="NCBIfam" id="TIGR04056">
    <property type="entry name" value="OMP_RagA_SusC"/>
    <property type="match status" value="1"/>
</dbReference>
<dbReference type="InterPro" id="IPR008969">
    <property type="entry name" value="CarboxyPept-like_regulatory"/>
</dbReference>
<reference evidence="10" key="1">
    <citation type="journal article" date="2019" name="Int. J. Syst. Evol. Microbiol.">
        <title>The Global Catalogue of Microorganisms (GCM) 10K type strain sequencing project: providing services to taxonomists for standard genome sequencing and annotation.</title>
        <authorList>
            <consortium name="The Broad Institute Genomics Platform"/>
            <consortium name="The Broad Institute Genome Sequencing Center for Infectious Disease"/>
            <person name="Wu L."/>
            <person name="Ma J."/>
        </authorList>
    </citation>
    <scope>NUCLEOTIDE SEQUENCE [LARGE SCALE GENOMIC DNA]</scope>
    <source>
        <strain evidence="10">KCTC 52416</strain>
    </source>
</reference>
<keyword evidence="2 7" id="KW-0813">Transport</keyword>
<organism evidence="9 10">
    <name type="scientific">Parapedobacter deserti</name>
    <dbReference type="NCBI Taxonomy" id="1912957"/>
    <lineage>
        <taxon>Bacteria</taxon>
        <taxon>Pseudomonadati</taxon>
        <taxon>Bacteroidota</taxon>
        <taxon>Sphingobacteriia</taxon>
        <taxon>Sphingobacteriales</taxon>
        <taxon>Sphingobacteriaceae</taxon>
        <taxon>Parapedobacter</taxon>
    </lineage>
</organism>
<comment type="subcellular location">
    <subcellularLocation>
        <location evidence="1 7">Cell outer membrane</location>
        <topology evidence="1 7">Multi-pass membrane protein</topology>
    </subcellularLocation>
</comment>
<dbReference type="InterPro" id="IPR039426">
    <property type="entry name" value="TonB-dep_rcpt-like"/>
</dbReference>
<dbReference type="InterPro" id="IPR037066">
    <property type="entry name" value="Plug_dom_sf"/>
</dbReference>
<keyword evidence="3 7" id="KW-1134">Transmembrane beta strand</keyword>
<dbReference type="SUPFAM" id="SSF49464">
    <property type="entry name" value="Carboxypeptidase regulatory domain-like"/>
    <property type="match status" value="1"/>
</dbReference>
<accession>A0ABV7JNF7</accession>
<dbReference type="InterPro" id="IPR012910">
    <property type="entry name" value="Plug_dom"/>
</dbReference>
<evidence type="ECO:0000256" key="5">
    <source>
        <dbReference type="ARBA" id="ARBA00023136"/>
    </source>
</evidence>
<sequence length="1076" mass="119729">MKITIHKKLISSAAVLLGLLNMSFAQEMLRGRVYDGSTRNPLSDVSVTLVNANNLILKGGKTNDQGIFELSQHPDAVKIRFSNVGYQSRDFLLQTIKNQTLEVTLVAESQQLQEVEISGQREAPADLGFLTIDRRELSSSIASVDLTGVENMPVASVDQLLQGMAPGLQVVAASGDPGASASIRIRGISSISGINDPLWIVDGAEVIGSNYQVESITDFGFSPIGDLDPSDIESIDILKDASATALYGSRGANGVIVIKTKRGKRGKPQFTFNSRFTMTEVPGTIPMLTGDEQRIYHIERATGGADDGTGFQQLRGDLARADAWVFNNNTDWVQAINRKGMYQQYNTALSGGGERINYFWGLGYTNQYGTTKGTGYDRFNTRFNLNYTVSDKLKVSADLTYTNSLTDKRGQNHPITDGDQAMNPILFSRETPAYFPIYSRNGLNYFIDRNIGLSAHSRYNPLALIDYSTYLTRANRFMASTAVDYRILDNLEFRTQLAADFRESADEYFLPGYATDAIPGEELYNAGRQTEGYQLMINNNNRLVWSAVREENHRLTVTGVMNFNLDRDNSMAVSYFNGGSPRLRAADASAVISDAHGSYNTRKYLGMFLQGHYALMDRYFLTVTGKTEGDSRYGDANPYSIFPAIGAAWELTKEPFLEGAEWANAIKPRFAFGITGNLPNVLNLYDVAYGSAIGYMGENYIIPTKFANDNIREERTTEYNMGLDWSLFDNRLSGQLDFYSRTTTDLLLQERLSTTLGYQTQHTNFGTVRNSGWELGITAVVLKGGKKSVRWKSFFNIATNRNVLLRLPDQFNADAFSATSNGFASKLQEGDVIGGFYAFRALGVYASDADAILRGPDGNVVFEADGITPKYMRYGSNTGHRFRGGDMIYEDINGDGIINELDRVQIGDANPLFFGGWNNTLNYRDWTLAVNFQYQYGNDVINGTRIRMEQMSYSHNQSRSIMARWRRQGDITDIPRAQPDNAWNRVASSRWVEDGSYLRLKTVSLTYNAGKTFTDRLKLGMQQLSVFVTGYNLYTWTNYLGLDPEVPITGGVLLFGIDNATTAPARQYTLGLRATF</sequence>
<dbReference type="Gene3D" id="2.170.130.10">
    <property type="entry name" value="TonB-dependent receptor, plug domain"/>
    <property type="match status" value="1"/>
</dbReference>
<gene>
    <name evidence="9" type="ORF">ACFOET_04370</name>
</gene>
<dbReference type="RefSeq" id="WP_379019950.1">
    <property type="nucleotide sequence ID" value="NZ_JBHRTA010000009.1"/>
</dbReference>
<keyword evidence="5 7" id="KW-0472">Membrane</keyword>
<dbReference type="SUPFAM" id="SSF56935">
    <property type="entry name" value="Porins"/>
    <property type="match status" value="1"/>
</dbReference>
<proteinExistence type="inferred from homology"/>
<evidence type="ECO:0000256" key="2">
    <source>
        <dbReference type="ARBA" id="ARBA00022448"/>
    </source>
</evidence>
<name>A0ABV7JNF7_9SPHI</name>
<feature type="domain" description="TonB-dependent receptor plug" evidence="8">
    <location>
        <begin position="134"/>
        <end position="255"/>
    </location>
</feature>
<dbReference type="InterPro" id="IPR023996">
    <property type="entry name" value="TonB-dep_OMP_SusC/RagA"/>
</dbReference>
<keyword evidence="6 7" id="KW-0998">Cell outer membrane</keyword>
<evidence type="ECO:0000256" key="7">
    <source>
        <dbReference type="PROSITE-ProRule" id="PRU01360"/>
    </source>
</evidence>
<dbReference type="InterPro" id="IPR023997">
    <property type="entry name" value="TonB-dep_OMP_SusC/RagA_CS"/>
</dbReference>
<keyword evidence="4 7" id="KW-0812">Transmembrane</keyword>
<dbReference type="Gene3D" id="2.40.170.20">
    <property type="entry name" value="TonB-dependent receptor, beta-barrel domain"/>
    <property type="match status" value="1"/>
</dbReference>
<evidence type="ECO:0000313" key="10">
    <source>
        <dbReference type="Proteomes" id="UP001595526"/>
    </source>
</evidence>
<dbReference type="Gene3D" id="2.60.40.1120">
    <property type="entry name" value="Carboxypeptidase-like, regulatory domain"/>
    <property type="match status" value="1"/>
</dbReference>
<evidence type="ECO:0000256" key="4">
    <source>
        <dbReference type="ARBA" id="ARBA00022692"/>
    </source>
</evidence>
<dbReference type="PROSITE" id="PS52016">
    <property type="entry name" value="TONB_DEPENDENT_REC_3"/>
    <property type="match status" value="1"/>
</dbReference>
<dbReference type="Pfam" id="PF13715">
    <property type="entry name" value="CarbopepD_reg_2"/>
    <property type="match status" value="1"/>
</dbReference>
<evidence type="ECO:0000313" key="9">
    <source>
        <dbReference type="EMBL" id="MFC3196842.1"/>
    </source>
</evidence>
<dbReference type="Proteomes" id="UP001595526">
    <property type="component" value="Unassembled WGS sequence"/>
</dbReference>
<keyword evidence="10" id="KW-1185">Reference proteome</keyword>
<dbReference type="Pfam" id="PF07715">
    <property type="entry name" value="Plug"/>
    <property type="match status" value="1"/>
</dbReference>